<evidence type="ECO:0000313" key="5">
    <source>
        <dbReference type="Proteomes" id="UP000637788"/>
    </source>
</evidence>
<keyword evidence="2" id="KW-0560">Oxidoreductase</keyword>
<gene>
    <name evidence="4" type="ORF">GCM10010094_57670</name>
</gene>
<organism evidence="4 5">
    <name type="scientific">Streptomyces flaveus</name>
    <dbReference type="NCBI Taxonomy" id="66370"/>
    <lineage>
        <taxon>Bacteria</taxon>
        <taxon>Bacillati</taxon>
        <taxon>Actinomycetota</taxon>
        <taxon>Actinomycetes</taxon>
        <taxon>Kitasatosporales</taxon>
        <taxon>Streptomycetaceae</taxon>
        <taxon>Streptomyces</taxon>
        <taxon>Streptomyces aurantiacus group</taxon>
    </lineage>
</organism>
<proteinExistence type="inferred from homology"/>
<dbReference type="InterPro" id="IPR029479">
    <property type="entry name" value="Nitroreductase"/>
</dbReference>
<dbReference type="EMBL" id="BMPQ01000017">
    <property type="protein sequence ID" value="GGK89048.1"/>
    <property type="molecule type" value="Genomic_DNA"/>
</dbReference>
<reference evidence="4" key="1">
    <citation type="journal article" date="2014" name="Int. J. Syst. Evol. Microbiol.">
        <title>Complete genome sequence of Corynebacterium casei LMG S-19264T (=DSM 44701T), isolated from a smear-ripened cheese.</title>
        <authorList>
            <consortium name="US DOE Joint Genome Institute (JGI-PGF)"/>
            <person name="Walter F."/>
            <person name="Albersmeier A."/>
            <person name="Kalinowski J."/>
            <person name="Ruckert C."/>
        </authorList>
    </citation>
    <scope>NUCLEOTIDE SEQUENCE</scope>
    <source>
        <strain evidence="4">JCM 3035</strain>
    </source>
</reference>
<evidence type="ECO:0000259" key="3">
    <source>
        <dbReference type="Pfam" id="PF00881"/>
    </source>
</evidence>
<accession>A0A917R3X0</accession>
<feature type="domain" description="Nitroreductase" evidence="3">
    <location>
        <begin position="17"/>
        <end position="66"/>
    </location>
</feature>
<keyword evidence="5" id="KW-1185">Reference proteome</keyword>
<dbReference type="Proteomes" id="UP000637788">
    <property type="component" value="Unassembled WGS sequence"/>
</dbReference>
<dbReference type="PANTHER" id="PTHR43673">
    <property type="entry name" value="NAD(P)H NITROREDUCTASE YDGI-RELATED"/>
    <property type="match status" value="1"/>
</dbReference>
<dbReference type="Pfam" id="PF00881">
    <property type="entry name" value="Nitroreductase"/>
    <property type="match status" value="2"/>
</dbReference>
<dbReference type="GO" id="GO:0016491">
    <property type="term" value="F:oxidoreductase activity"/>
    <property type="evidence" value="ECO:0007669"/>
    <property type="project" value="UniProtKB-KW"/>
</dbReference>
<dbReference type="PANTHER" id="PTHR43673:SF10">
    <property type="entry name" value="NADH DEHYDROGENASE_NAD(P)H NITROREDUCTASE XCC3605-RELATED"/>
    <property type="match status" value="1"/>
</dbReference>
<protein>
    <submittedName>
        <fullName evidence="4">Oxidoreductase</fullName>
    </submittedName>
</protein>
<dbReference type="SUPFAM" id="SSF55469">
    <property type="entry name" value="FMN-dependent nitroreductase-like"/>
    <property type="match status" value="1"/>
</dbReference>
<comment type="similarity">
    <text evidence="1">Belongs to the nitroreductase family.</text>
</comment>
<dbReference type="AlphaFoldDB" id="A0A917R3X0"/>
<dbReference type="CDD" id="cd02138">
    <property type="entry name" value="TdsD-like"/>
    <property type="match status" value="1"/>
</dbReference>
<dbReference type="RefSeq" id="WP_189324749.1">
    <property type="nucleotide sequence ID" value="NZ_BMPQ01000017.1"/>
</dbReference>
<dbReference type="Gene3D" id="3.40.109.10">
    <property type="entry name" value="NADH Oxidase"/>
    <property type="match status" value="1"/>
</dbReference>
<sequence length="202" mass="22117">MSPRTANTAVAVHPLLAERWSPRSFDARHTITDEQLVSLLEAARWAPSAHNSQPWRFLVGRRGDTTYQRLFATLLSGNRLWAGNSSLLIAAVTAERLENGTPHHGAAYDTGLAVAQLAVQAHALGLHAHQMGGFDPEQLRTSLGIPDDYRPLSVTAIGALAAADLLPQELRDRETVARERRPLAETFFAEGWGNSFLVRHDG</sequence>
<dbReference type="InterPro" id="IPR000415">
    <property type="entry name" value="Nitroreductase-like"/>
</dbReference>
<name>A0A917R3X0_9ACTN</name>
<reference evidence="4" key="2">
    <citation type="submission" date="2020-09" db="EMBL/GenBank/DDBJ databases">
        <authorList>
            <person name="Sun Q."/>
            <person name="Ohkuma M."/>
        </authorList>
    </citation>
    <scope>NUCLEOTIDE SEQUENCE</scope>
    <source>
        <strain evidence="4">JCM 3035</strain>
    </source>
</reference>
<evidence type="ECO:0000256" key="1">
    <source>
        <dbReference type="ARBA" id="ARBA00007118"/>
    </source>
</evidence>
<comment type="caution">
    <text evidence="4">The sequence shown here is derived from an EMBL/GenBank/DDBJ whole genome shotgun (WGS) entry which is preliminary data.</text>
</comment>
<evidence type="ECO:0000256" key="2">
    <source>
        <dbReference type="ARBA" id="ARBA00023002"/>
    </source>
</evidence>
<evidence type="ECO:0000313" key="4">
    <source>
        <dbReference type="EMBL" id="GGK89048.1"/>
    </source>
</evidence>
<feature type="domain" description="Nitroreductase" evidence="3">
    <location>
        <begin position="80"/>
        <end position="158"/>
    </location>
</feature>